<dbReference type="PANTHER" id="PTHR30363:SF44">
    <property type="entry name" value="AGA OPERON TRANSCRIPTIONAL REPRESSOR-RELATED"/>
    <property type="match status" value="1"/>
</dbReference>
<keyword evidence="1" id="KW-0805">Transcription regulation</keyword>
<evidence type="ECO:0000313" key="4">
    <source>
        <dbReference type="EMBL" id="OFV69651.1"/>
    </source>
</evidence>
<dbReference type="Gene3D" id="1.10.10.10">
    <property type="entry name" value="Winged helix-like DNA-binding domain superfamily/Winged helix DNA-binding domain"/>
    <property type="match status" value="1"/>
</dbReference>
<keyword evidence="2" id="KW-0804">Transcription</keyword>
<dbReference type="EMBL" id="LKEU01000037">
    <property type="protein sequence ID" value="OFV69651.1"/>
    <property type="molecule type" value="Genomic_DNA"/>
</dbReference>
<dbReference type="InterPro" id="IPR036390">
    <property type="entry name" value="WH_DNA-bd_sf"/>
</dbReference>
<keyword evidence="6" id="KW-0238">DNA-binding</keyword>
<dbReference type="PROSITE" id="PS51000">
    <property type="entry name" value="HTH_DEOR_2"/>
    <property type="match status" value="1"/>
</dbReference>
<reference evidence="6" key="3">
    <citation type="submission" date="2021-11" db="EMBL/GenBank/DDBJ databases">
        <title>Isoprene-degrading acetogen.</title>
        <authorList>
            <person name="Yang Y."/>
            <person name="Jin H."/>
            <person name="Yan J."/>
        </authorList>
    </citation>
    <scope>NUCLEOTIDE SEQUENCE</scope>
    <source>
        <strain evidence="6">Berkeley</strain>
    </source>
</reference>
<dbReference type="Proteomes" id="UP001163550">
    <property type="component" value="Chromosome"/>
</dbReference>
<sequence length="255" mass="28688">MLHIDRRKEILNTIMNKGSVKVASLSEKYGVGEATIRRDLKYLAEEYGITLSYGGAFRKEKINYQTTSEMDIYKKRTQNIEEKRLIAQKAAKIIDNGDTIALNAGSTVELILDYIEDIQDVNLITLSLNVALKASAISGITVYMPGGKLRSFSGAFYGKEANEFLKTFNIDKAFMGVMAVSIDKGITHGAFEEVEINQTIYEISSKCYLLADYSKFDKVALTKMVDLNVFDGFILDDKTPEIYREYCKSNNIEII</sequence>
<dbReference type="InterPro" id="IPR001034">
    <property type="entry name" value="DeoR_HTH"/>
</dbReference>
<dbReference type="Pfam" id="PF00455">
    <property type="entry name" value="DeoRC"/>
    <property type="match status" value="1"/>
</dbReference>
<name>A0A1F2PG26_9FIRM</name>
<dbReference type="STRING" id="52694.ACWI_27890"/>
<dbReference type="SMART" id="SM01134">
    <property type="entry name" value="DeoRC"/>
    <property type="match status" value="1"/>
</dbReference>
<protein>
    <submittedName>
        <fullName evidence="6">DeoR/GlpR family DNA-binding transcription regulator</fullName>
    </submittedName>
    <submittedName>
        <fullName evidence="5">DeoR/GlpR transcriptional regulator</fullName>
    </submittedName>
    <submittedName>
        <fullName evidence="4">Glycerol-3-phosphate regulon repressor</fullName>
    </submittedName>
</protein>
<organism evidence="4 7">
    <name type="scientific">Acetobacterium wieringae</name>
    <dbReference type="NCBI Taxonomy" id="52694"/>
    <lineage>
        <taxon>Bacteria</taxon>
        <taxon>Bacillati</taxon>
        <taxon>Bacillota</taxon>
        <taxon>Clostridia</taxon>
        <taxon>Eubacteriales</taxon>
        <taxon>Eubacteriaceae</taxon>
        <taxon>Acetobacterium</taxon>
    </lineage>
</organism>
<feature type="domain" description="HTH deoR-type" evidence="3">
    <location>
        <begin position="3"/>
        <end position="58"/>
    </location>
</feature>
<dbReference type="SUPFAM" id="SSF46785">
    <property type="entry name" value="Winged helix' DNA-binding domain"/>
    <property type="match status" value="1"/>
</dbReference>
<evidence type="ECO:0000313" key="8">
    <source>
        <dbReference type="Proteomes" id="UP000322619"/>
    </source>
</evidence>
<evidence type="ECO:0000259" key="3">
    <source>
        <dbReference type="PROSITE" id="PS51000"/>
    </source>
</evidence>
<dbReference type="SUPFAM" id="SSF100950">
    <property type="entry name" value="NagB/RpiA/CoA transferase-like"/>
    <property type="match status" value="1"/>
</dbReference>
<evidence type="ECO:0000313" key="5">
    <source>
        <dbReference type="EMBL" id="TYC84108.1"/>
    </source>
</evidence>
<reference evidence="4 7" key="1">
    <citation type="submission" date="2015-09" db="EMBL/GenBank/DDBJ databases">
        <title>Genome sequence of Acetobacterium wieringae DSM 1911.</title>
        <authorList>
            <person name="Poehlein A."/>
            <person name="Bengelsdorf F.R."/>
            <person name="Schiel-Bengelsdorf B."/>
            <person name="Duerre P."/>
            <person name="Daniel R."/>
        </authorList>
    </citation>
    <scope>NUCLEOTIDE SEQUENCE [LARGE SCALE GENOMIC DNA]</scope>
    <source>
        <strain evidence="4 7">DSM 1911</strain>
    </source>
</reference>
<dbReference type="Gene3D" id="3.40.50.1360">
    <property type="match status" value="1"/>
</dbReference>
<reference evidence="5 8" key="2">
    <citation type="submission" date="2019-08" db="EMBL/GenBank/DDBJ databases">
        <title>Isolation and enrichment of carboxydotrophic bacteria from anaerobic sludge for the production of bio-based chemicals from syngas.</title>
        <authorList>
            <person name="Antares A.L."/>
            <person name="Moreira J."/>
            <person name="Diender M."/>
            <person name="Parshina S.N."/>
            <person name="Stams A.J.M."/>
            <person name="Alves M."/>
            <person name="Alves J.I."/>
            <person name="Sousa D.Z."/>
        </authorList>
    </citation>
    <scope>NUCLEOTIDE SEQUENCE [LARGE SCALE GENOMIC DNA]</scope>
    <source>
        <strain evidence="5 8">JM</strain>
    </source>
</reference>
<dbReference type="AlphaFoldDB" id="A0A1F2PG26"/>
<dbReference type="InterPro" id="IPR037171">
    <property type="entry name" value="NagB/RpiA_transferase-like"/>
</dbReference>
<evidence type="ECO:0000313" key="9">
    <source>
        <dbReference type="Proteomes" id="UP001163550"/>
    </source>
</evidence>
<evidence type="ECO:0000313" key="6">
    <source>
        <dbReference type="EMBL" id="UYO64255.1"/>
    </source>
</evidence>
<gene>
    <name evidence="4" type="primary">glpR</name>
    <name evidence="4" type="ORF">ACWI_27890</name>
    <name evidence="5" type="ORF">FXB42_14105</name>
    <name evidence="6" type="ORF">LNN31_07510</name>
</gene>
<dbReference type="InterPro" id="IPR036388">
    <property type="entry name" value="WH-like_DNA-bd_sf"/>
</dbReference>
<dbReference type="Pfam" id="PF08220">
    <property type="entry name" value="HTH_DeoR"/>
    <property type="match status" value="1"/>
</dbReference>
<dbReference type="SMART" id="SM00420">
    <property type="entry name" value="HTH_DEOR"/>
    <property type="match status" value="1"/>
</dbReference>
<dbReference type="EMBL" id="CP087994">
    <property type="protein sequence ID" value="UYO64255.1"/>
    <property type="molecule type" value="Genomic_DNA"/>
</dbReference>
<evidence type="ECO:0000256" key="1">
    <source>
        <dbReference type="ARBA" id="ARBA00023015"/>
    </source>
</evidence>
<dbReference type="InterPro" id="IPR050313">
    <property type="entry name" value="Carb_Metab_HTH_regulators"/>
</dbReference>
<dbReference type="Proteomes" id="UP000322619">
    <property type="component" value="Unassembled WGS sequence"/>
</dbReference>
<proteinExistence type="predicted"/>
<accession>A0A1F2PG26</accession>
<dbReference type="PANTHER" id="PTHR30363">
    <property type="entry name" value="HTH-TYPE TRANSCRIPTIONAL REGULATOR SRLR-RELATED"/>
    <property type="match status" value="1"/>
</dbReference>
<dbReference type="InterPro" id="IPR014036">
    <property type="entry name" value="DeoR-like_C"/>
</dbReference>
<dbReference type="RefSeq" id="WP_070372056.1">
    <property type="nucleotide sequence ID" value="NZ_CABIIK010000011.1"/>
</dbReference>
<dbReference type="GO" id="GO:0003677">
    <property type="term" value="F:DNA binding"/>
    <property type="evidence" value="ECO:0007669"/>
    <property type="project" value="UniProtKB-KW"/>
</dbReference>
<dbReference type="EMBL" id="VSLA01000027">
    <property type="protein sequence ID" value="TYC84108.1"/>
    <property type="molecule type" value="Genomic_DNA"/>
</dbReference>
<evidence type="ECO:0000313" key="7">
    <source>
        <dbReference type="Proteomes" id="UP000176244"/>
    </source>
</evidence>
<dbReference type="GO" id="GO:0003700">
    <property type="term" value="F:DNA-binding transcription factor activity"/>
    <property type="evidence" value="ECO:0007669"/>
    <property type="project" value="InterPro"/>
</dbReference>
<dbReference type="OrthoDB" id="9797223at2"/>
<keyword evidence="9" id="KW-1185">Reference proteome</keyword>
<dbReference type="Proteomes" id="UP000176244">
    <property type="component" value="Unassembled WGS sequence"/>
</dbReference>
<evidence type="ECO:0000256" key="2">
    <source>
        <dbReference type="ARBA" id="ARBA00023163"/>
    </source>
</evidence>